<keyword evidence="5 10" id="KW-1133">Transmembrane helix</keyword>
<dbReference type="PROSITE" id="PS50885">
    <property type="entry name" value="HAMP"/>
    <property type="match status" value="2"/>
</dbReference>
<dbReference type="Proteomes" id="UP000198926">
    <property type="component" value="Unassembled WGS sequence"/>
</dbReference>
<evidence type="ECO:0000256" key="2">
    <source>
        <dbReference type="ARBA" id="ARBA00022475"/>
    </source>
</evidence>
<proteinExistence type="inferred from homology"/>
<dbReference type="InterPro" id="IPR004090">
    <property type="entry name" value="Chemotax_Me-accpt_rcpt"/>
</dbReference>
<reference evidence="13 14" key="1">
    <citation type="submission" date="2016-10" db="EMBL/GenBank/DDBJ databases">
        <authorList>
            <person name="de Groot N.N."/>
        </authorList>
    </citation>
    <scope>NUCLEOTIDE SEQUENCE [LARGE SCALE GENOMIC DNA]</scope>
    <source>
        <strain evidence="13 14">DSM 29433</strain>
    </source>
</reference>
<dbReference type="InterPro" id="IPR051310">
    <property type="entry name" value="MCP_chemotaxis"/>
</dbReference>
<dbReference type="Pfam" id="PF00672">
    <property type="entry name" value="HAMP"/>
    <property type="match status" value="1"/>
</dbReference>
<organism evidence="13 14">
    <name type="scientific">Yoonia litorea</name>
    <dbReference type="NCBI Taxonomy" id="1123755"/>
    <lineage>
        <taxon>Bacteria</taxon>
        <taxon>Pseudomonadati</taxon>
        <taxon>Pseudomonadota</taxon>
        <taxon>Alphaproteobacteria</taxon>
        <taxon>Rhodobacterales</taxon>
        <taxon>Paracoccaceae</taxon>
        <taxon>Yoonia</taxon>
    </lineage>
</organism>
<evidence type="ECO:0000256" key="10">
    <source>
        <dbReference type="SAM" id="Phobius"/>
    </source>
</evidence>
<dbReference type="PROSITE" id="PS50111">
    <property type="entry name" value="CHEMOTAXIS_TRANSDUC_2"/>
    <property type="match status" value="1"/>
</dbReference>
<comment type="similarity">
    <text evidence="7">Belongs to the methyl-accepting chemotaxis (MCP) protein family.</text>
</comment>
<keyword evidence="6 10" id="KW-0472">Membrane</keyword>
<feature type="domain" description="HAMP" evidence="12">
    <location>
        <begin position="365"/>
        <end position="418"/>
    </location>
</feature>
<accession>A0A1I6M6R4</accession>
<evidence type="ECO:0000256" key="1">
    <source>
        <dbReference type="ARBA" id="ARBA00004651"/>
    </source>
</evidence>
<dbReference type="SUPFAM" id="SSF158472">
    <property type="entry name" value="HAMP domain-like"/>
    <property type="match status" value="1"/>
</dbReference>
<dbReference type="Pfam" id="PF18947">
    <property type="entry name" value="HAMP_2"/>
    <property type="match status" value="1"/>
</dbReference>
<keyword evidence="3" id="KW-0145">Chemotaxis</keyword>
<evidence type="ECO:0000259" key="11">
    <source>
        <dbReference type="PROSITE" id="PS50111"/>
    </source>
</evidence>
<dbReference type="Pfam" id="PF02743">
    <property type="entry name" value="dCache_1"/>
    <property type="match status" value="1"/>
</dbReference>
<dbReference type="FunFam" id="1.10.287.950:FF:000001">
    <property type="entry name" value="Methyl-accepting chemotaxis sensory transducer"/>
    <property type="match status" value="1"/>
</dbReference>
<feature type="transmembrane region" description="Helical" evidence="10">
    <location>
        <begin position="345"/>
        <end position="368"/>
    </location>
</feature>
<evidence type="ECO:0000256" key="4">
    <source>
        <dbReference type="ARBA" id="ARBA00022692"/>
    </source>
</evidence>
<dbReference type="InterPro" id="IPR004089">
    <property type="entry name" value="MCPsignal_dom"/>
</dbReference>
<dbReference type="GO" id="GO:0007165">
    <property type="term" value="P:signal transduction"/>
    <property type="evidence" value="ECO:0007669"/>
    <property type="project" value="UniProtKB-KW"/>
</dbReference>
<dbReference type="CDD" id="cd06225">
    <property type="entry name" value="HAMP"/>
    <property type="match status" value="2"/>
</dbReference>
<evidence type="ECO:0000313" key="13">
    <source>
        <dbReference type="EMBL" id="SFS11394.1"/>
    </source>
</evidence>
<evidence type="ECO:0000259" key="12">
    <source>
        <dbReference type="PROSITE" id="PS50885"/>
    </source>
</evidence>
<dbReference type="SMART" id="SM00304">
    <property type="entry name" value="HAMP"/>
    <property type="match status" value="3"/>
</dbReference>
<dbReference type="STRING" id="1123755.SAMN05444714_1311"/>
<dbReference type="GO" id="GO:0006935">
    <property type="term" value="P:chemotaxis"/>
    <property type="evidence" value="ECO:0007669"/>
    <property type="project" value="UniProtKB-KW"/>
</dbReference>
<evidence type="ECO:0000256" key="5">
    <source>
        <dbReference type="ARBA" id="ARBA00022989"/>
    </source>
</evidence>
<dbReference type="Gene3D" id="6.10.340.10">
    <property type="match status" value="1"/>
</dbReference>
<dbReference type="Pfam" id="PF00015">
    <property type="entry name" value="MCPsignal"/>
    <property type="match status" value="1"/>
</dbReference>
<dbReference type="EMBL" id="FOZM01000001">
    <property type="protein sequence ID" value="SFS11394.1"/>
    <property type="molecule type" value="Genomic_DNA"/>
</dbReference>
<dbReference type="Gene3D" id="1.10.287.950">
    <property type="entry name" value="Methyl-accepting chemotaxis protein"/>
    <property type="match status" value="1"/>
</dbReference>
<dbReference type="CDD" id="cd11386">
    <property type="entry name" value="MCP_signal"/>
    <property type="match status" value="1"/>
</dbReference>
<dbReference type="AlphaFoldDB" id="A0A1I6M6R4"/>
<sequence>MQFLSKLPIARKLPAMIVLLCLASSLSIAFISYEDFEDNIQAETSRAFRVISESRAEGLEVWFDNLGRQVASYGSDPTVVAAVSAFDSAYGLMIDPDGLQAAYINENPNPAGAKDLYDQAPEPIPYHFQHARFHPHFRDIKDSSGFYDFFLFNGQGDLIYSVYKESDYATNFVNGPFASSGLAEVFVRARDGLQGQVYFADFTPYAPSLNAPAGFVATPVVDETGATLGVVAVQIPIELIARIVANPLGLGETGEVYLIGPDLLTRSASRFPDGFQTLADVSDLRHADAALRPDTLAMTRSENLSGETVYTLSRLVDVFDRQWGLISEMTVEEVNAPIAAVRNKMIIVTLLAAGVSIFVGWLAARAFVTPLSRLSLAMRKVSEKDYEITLDEKDRKDEIGVLSNALLDFRDKLRASDAAEDERLALQNAQRKIVDRLSEALKHLSDGDLTHRITTRFDGDYDQLRQDFNETVDTLNATLGSLVDRAGDVRSRAESMSQASDDLSRRTENQAATLEETAAALDEMTASVRSAASGAKEVASRVTDASKDAEDSKPVVQSAVQAMNDIAASSEEISKIIGVIDDIAFQTNLLALNAGVEAARAGEAGRGFAVVASEVRALAQRSSEAAKQIKALISQSAHQVTDGVELVGEAGQVLTRIASHIDHISELIGDIASGAEEQSIGLGEINIGVTQLDKVTQQNAAMVEEQTASSHALNGDSRELIDLVRGFKLEGGTKTLNAFAQDTAEELNAAAHRSDTDAIPQRPAGQTAVSGQAALKRDESFWEEF</sequence>
<keyword evidence="2" id="KW-1003">Cell membrane</keyword>
<dbReference type="InterPro" id="IPR003660">
    <property type="entry name" value="HAMP_dom"/>
</dbReference>
<dbReference type="GO" id="GO:0005886">
    <property type="term" value="C:plasma membrane"/>
    <property type="evidence" value="ECO:0007669"/>
    <property type="project" value="UniProtKB-SubCell"/>
</dbReference>
<dbReference type="SUPFAM" id="SSF58104">
    <property type="entry name" value="Methyl-accepting chemotaxis protein (MCP) signaling domain"/>
    <property type="match status" value="1"/>
</dbReference>
<evidence type="ECO:0000256" key="7">
    <source>
        <dbReference type="ARBA" id="ARBA00029447"/>
    </source>
</evidence>
<evidence type="ECO:0000313" key="14">
    <source>
        <dbReference type="Proteomes" id="UP000198926"/>
    </source>
</evidence>
<dbReference type="PANTHER" id="PTHR43531:SF11">
    <property type="entry name" value="METHYL-ACCEPTING CHEMOTAXIS PROTEIN 3"/>
    <property type="match status" value="1"/>
</dbReference>
<dbReference type="PANTHER" id="PTHR43531">
    <property type="entry name" value="PROTEIN ICFG"/>
    <property type="match status" value="1"/>
</dbReference>
<feature type="domain" description="HAMP" evidence="12">
    <location>
        <begin position="428"/>
        <end position="480"/>
    </location>
</feature>
<dbReference type="GO" id="GO:0004888">
    <property type="term" value="F:transmembrane signaling receptor activity"/>
    <property type="evidence" value="ECO:0007669"/>
    <property type="project" value="InterPro"/>
</dbReference>
<feature type="region of interest" description="Disordered" evidence="9">
    <location>
        <begin position="489"/>
        <end position="510"/>
    </location>
</feature>
<dbReference type="PRINTS" id="PR00260">
    <property type="entry name" value="CHEMTRNSDUCR"/>
</dbReference>
<keyword evidence="4 10" id="KW-0812">Transmembrane</keyword>
<gene>
    <name evidence="13" type="ORF">SAMN05444714_1311</name>
</gene>
<name>A0A1I6M6R4_9RHOB</name>
<evidence type="ECO:0000256" key="9">
    <source>
        <dbReference type="SAM" id="MobiDB-lite"/>
    </source>
</evidence>
<comment type="subcellular location">
    <subcellularLocation>
        <location evidence="1">Cell membrane</location>
        <topology evidence="1">Multi-pass membrane protein</topology>
    </subcellularLocation>
</comment>
<evidence type="ECO:0000256" key="6">
    <source>
        <dbReference type="ARBA" id="ARBA00023136"/>
    </source>
</evidence>
<evidence type="ECO:0000256" key="3">
    <source>
        <dbReference type="ARBA" id="ARBA00022500"/>
    </source>
</evidence>
<dbReference type="OrthoDB" id="369026at2"/>
<feature type="region of interest" description="Disordered" evidence="9">
    <location>
        <begin position="750"/>
        <end position="773"/>
    </location>
</feature>
<keyword evidence="8" id="KW-0807">Transducer</keyword>
<keyword evidence="14" id="KW-1185">Reference proteome</keyword>
<evidence type="ECO:0000256" key="8">
    <source>
        <dbReference type="PROSITE-ProRule" id="PRU00284"/>
    </source>
</evidence>
<protein>
    <submittedName>
        <fullName evidence="13">Methyl-accepting chemotaxis protein</fullName>
    </submittedName>
</protein>
<dbReference type="SMART" id="SM00283">
    <property type="entry name" value="MA"/>
    <property type="match status" value="1"/>
</dbReference>
<dbReference type="InterPro" id="IPR033479">
    <property type="entry name" value="dCache_1"/>
</dbReference>
<feature type="domain" description="Methyl-accepting transducer" evidence="11">
    <location>
        <begin position="485"/>
        <end position="714"/>
    </location>
</feature>